<feature type="domain" description="Protein CotJB" evidence="1">
    <location>
        <begin position="9"/>
        <end position="84"/>
    </location>
</feature>
<proteinExistence type="predicted"/>
<gene>
    <name evidence="2" type="ORF">NVS47_15550</name>
</gene>
<accession>A0ABT1Y7P6</accession>
<dbReference type="Pfam" id="PF12652">
    <property type="entry name" value="CotJB"/>
    <property type="match status" value="1"/>
</dbReference>
<evidence type="ECO:0000259" key="1">
    <source>
        <dbReference type="Pfam" id="PF12652"/>
    </source>
</evidence>
<dbReference type="InterPro" id="IPR016571">
    <property type="entry name" value="Spore_coat_assembly_CotJB"/>
</dbReference>
<dbReference type="InterPro" id="IPR024207">
    <property type="entry name" value="CotJB_dom"/>
</dbReference>
<dbReference type="EMBL" id="JANPWE010000013">
    <property type="protein sequence ID" value="MCR6546907.1"/>
    <property type="molecule type" value="Genomic_DNA"/>
</dbReference>
<protein>
    <submittedName>
        <fullName evidence="2">Spore coat protein CotJB</fullName>
    </submittedName>
</protein>
<reference evidence="2 3" key="1">
    <citation type="submission" date="2022-08" db="EMBL/GenBank/DDBJ databases">
        <title>Proteogenomics of the novel Dehalobacterium formicoaceticum strain EZ94 highlights a key role of methyltransferases during anaerobic dichloromethane degradation.</title>
        <authorList>
            <person name="Wasmund K."/>
        </authorList>
    </citation>
    <scope>NUCLEOTIDE SEQUENCE [LARGE SCALE GENOMIC DNA]</scope>
    <source>
        <strain evidence="2 3">EZ94</strain>
    </source>
</reference>
<name>A0ABT1Y7P6_9FIRM</name>
<comment type="caution">
    <text evidence="2">The sequence shown here is derived from an EMBL/GenBank/DDBJ whole genome shotgun (WGS) entry which is preliminary data.</text>
</comment>
<keyword evidence="2" id="KW-0167">Capsid protein</keyword>
<dbReference type="PIRSF" id="PIRSF010606">
    <property type="entry name" value="Spore_coat_CotJB"/>
    <property type="match status" value="1"/>
</dbReference>
<dbReference type="RefSeq" id="WP_257914136.1">
    <property type="nucleotide sequence ID" value="NZ_JANPWE010000013.1"/>
</dbReference>
<keyword evidence="3" id="KW-1185">Reference proteome</keyword>
<evidence type="ECO:0000313" key="2">
    <source>
        <dbReference type="EMBL" id="MCR6546907.1"/>
    </source>
</evidence>
<keyword evidence="2" id="KW-0946">Virion</keyword>
<evidence type="ECO:0000313" key="3">
    <source>
        <dbReference type="Proteomes" id="UP001524944"/>
    </source>
</evidence>
<organism evidence="2 3">
    <name type="scientific">Dehalobacterium formicoaceticum</name>
    <dbReference type="NCBI Taxonomy" id="51515"/>
    <lineage>
        <taxon>Bacteria</taxon>
        <taxon>Bacillati</taxon>
        <taxon>Bacillota</taxon>
        <taxon>Clostridia</taxon>
        <taxon>Eubacteriales</taxon>
        <taxon>Peptococcaceae</taxon>
        <taxon>Dehalobacterium</taxon>
    </lineage>
</organism>
<dbReference type="Proteomes" id="UP001524944">
    <property type="component" value="Unassembled WGS sequence"/>
</dbReference>
<sequence>MLAKSNRKDLLRKIQEVEFACVELNLFLDTNPEHEEALCDYNRFTEELMNLKNMYEARYGPLTNFGGSPSRFPWQWIEEPWPWEED</sequence>